<gene>
    <name evidence="1" type="ORF">LCGC14_1848330</name>
</gene>
<sequence>HHEMTKKRLPLRLARACKRWQKTLWIGDWDGTFEVIEGLAEKITSDRDSATEWTSAYSVATQVPYKSFLVKADKEILADATEEELDEHACHEMVHVVLEPMKDVAESLLKNLPASKRSGYVDWLARENEGVTEHLTKVLRSIVKKRRIGH</sequence>
<protein>
    <submittedName>
        <fullName evidence="1">Uncharacterized protein</fullName>
    </submittedName>
</protein>
<dbReference type="AlphaFoldDB" id="A0A0F9IQP3"/>
<feature type="non-terminal residue" evidence="1">
    <location>
        <position position="1"/>
    </location>
</feature>
<organism evidence="1">
    <name type="scientific">marine sediment metagenome</name>
    <dbReference type="NCBI Taxonomy" id="412755"/>
    <lineage>
        <taxon>unclassified sequences</taxon>
        <taxon>metagenomes</taxon>
        <taxon>ecological metagenomes</taxon>
    </lineage>
</organism>
<evidence type="ECO:0000313" key="1">
    <source>
        <dbReference type="EMBL" id="KKL96055.1"/>
    </source>
</evidence>
<proteinExistence type="predicted"/>
<reference evidence="1" key="1">
    <citation type="journal article" date="2015" name="Nature">
        <title>Complex archaea that bridge the gap between prokaryotes and eukaryotes.</title>
        <authorList>
            <person name="Spang A."/>
            <person name="Saw J.H."/>
            <person name="Jorgensen S.L."/>
            <person name="Zaremba-Niedzwiedzka K."/>
            <person name="Martijn J."/>
            <person name="Lind A.E."/>
            <person name="van Eijk R."/>
            <person name="Schleper C."/>
            <person name="Guy L."/>
            <person name="Ettema T.J."/>
        </authorList>
    </citation>
    <scope>NUCLEOTIDE SEQUENCE</scope>
</reference>
<name>A0A0F9IQP3_9ZZZZ</name>
<dbReference type="EMBL" id="LAZR01018532">
    <property type="protein sequence ID" value="KKL96055.1"/>
    <property type="molecule type" value="Genomic_DNA"/>
</dbReference>
<comment type="caution">
    <text evidence="1">The sequence shown here is derived from an EMBL/GenBank/DDBJ whole genome shotgun (WGS) entry which is preliminary data.</text>
</comment>
<accession>A0A0F9IQP3</accession>